<evidence type="ECO:0000313" key="2">
    <source>
        <dbReference type="EMBL" id="KAF7342594.1"/>
    </source>
</evidence>
<protein>
    <submittedName>
        <fullName evidence="2">F-box domain-containing protein</fullName>
    </submittedName>
</protein>
<dbReference type="EMBL" id="JACAZH010000025">
    <property type="protein sequence ID" value="KAF7342594.1"/>
    <property type="molecule type" value="Genomic_DNA"/>
</dbReference>
<keyword evidence="1" id="KW-0175">Coiled coil</keyword>
<dbReference type="OrthoDB" id="3365698at2759"/>
<comment type="caution">
    <text evidence="2">The sequence shown here is derived from an EMBL/GenBank/DDBJ whole genome shotgun (WGS) entry which is preliminary data.</text>
</comment>
<evidence type="ECO:0000313" key="3">
    <source>
        <dbReference type="Proteomes" id="UP000623467"/>
    </source>
</evidence>
<name>A0A8H7CLX8_9AGAR</name>
<feature type="coiled-coil region" evidence="1">
    <location>
        <begin position="58"/>
        <end position="92"/>
    </location>
</feature>
<reference evidence="2" key="1">
    <citation type="submission" date="2020-05" db="EMBL/GenBank/DDBJ databases">
        <title>Mycena genomes resolve the evolution of fungal bioluminescence.</title>
        <authorList>
            <person name="Tsai I.J."/>
        </authorList>
    </citation>
    <scope>NUCLEOTIDE SEQUENCE</scope>
    <source>
        <strain evidence="2">160909Yilan</strain>
    </source>
</reference>
<dbReference type="Proteomes" id="UP000623467">
    <property type="component" value="Unassembled WGS sequence"/>
</dbReference>
<sequence length="534" mass="60890">MPSLCSACGAPVIASDNDIEGSLSTAPTDPQMRVRFLELSKTNEPPRDDELSLIQPFVHQTSARLTNLDAQISRLKDRLHRLQEERRTLSKDHARNLGIVSALRRMPPELLGEIFSWTVPSTRDVLSTRLCPWVLTHVCSGWRAVALAIPSLWSMIYIDFELKQEYPLEMVRTQLARAQLLKVHFCGTEVTDPSPQITMFELLAQHSARWQELSLQLTCDLGLRTVNLDFASLRRAWVQWDTMESQPPELRSIEFFSTATSLVDIGVLCEYRFLPTRLPAPHLLTRYDFDAPWETHRQLLKSSPNLREVRIIRDFDQDEDWPELGELVDLQHLRRLYVNDPSCLDYLKAPNLEEIGIGIIAEADTTETCRSLERFLTRSSCSPRRLCIHGLLDAQSMAAILRKYCSFTEIMVTDEGEEDVATQEEILSVFFTLFTISDSTQPEMVLPHITEIGFACEDADDSLLPLFADMVDSRWRKGALKAAELVCIETPPNPNQGAQENLEMLREEGLHISILSGDDANDRIERWLLRSAWT</sequence>
<keyword evidence="3" id="KW-1185">Reference proteome</keyword>
<gene>
    <name evidence="2" type="ORF">MSAN_02016100</name>
</gene>
<organism evidence="2 3">
    <name type="scientific">Mycena sanguinolenta</name>
    <dbReference type="NCBI Taxonomy" id="230812"/>
    <lineage>
        <taxon>Eukaryota</taxon>
        <taxon>Fungi</taxon>
        <taxon>Dikarya</taxon>
        <taxon>Basidiomycota</taxon>
        <taxon>Agaricomycotina</taxon>
        <taxon>Agaricomycetes</taxon>
        <taxon>Agaricomycetidae</taxon>
        <taxon>Agaricales</taxon>
        <taxon>Marasmiineae</taxon>
        <taxon>Mycenaceae</taxon>
        <taxon>Mycena</taxon>
    </lineage>
</organism>
<proteinExistence type="predicted"/>
<accession>A0A8H7CLX8</accession>
<evidence type="ECO:0000256" key="1">
    <source>
        <dbReference type="SAM" id="Coils"/>
    </source>
</evidence>
<dbReference type="AlphaFoldDB" id="A0A8H7CLX8"/>